<evidence type="ECO:0000256" key="2">
    <source>
        <dbReference type="ARBA" id="ARBA00023002"/>
    </source>
</evidence>
<dbReference type="PANTHER" id="PTHR43353:SF5">
    <property type="entry name" value="SUCCINATE-SEMIALDEHYDE DEHYDROGENASE, MITOCHONDRIAL"/>
    <property type="match status" value="1"/>
</dbReference>
<dbReference type="Gene3D" id="3.40.605.10">
    <property type="entry name" value="Aldehyde Dehydrogenase, Chain A, domain 1"/>
    <property type="match status" value="1"/>
</dbReference>
<dbReference type="AlphaFoldDB" id="A0A117N235"/>
<comment type="similarity">
    <text evidence="1">Belongs to the aldehyde dehydrogenase family.</text>
</comment>
<dbReference type="OrthoDB" id="9812625at2"/>
<dbReference type="InterPro" id="IPR015590">
    <property type="entry name" value="Aldehyde_DH_dom"/>
</dbReference>
<dbReference type="SUPFAM" id="SSF53720">
    <property type="entry name" value="ALDH-like"/>
    <property type="match status" value="1"/>
</dbReference>
<sequence length="477" mass="50477">MSNATNYQLFINGRWRAGGSGATLPVINPATEMVFTSVASATTSDLDEALAAAERSHKAWCSRPAKERGEMLLVAAKILAAKVEAAARDLSAEQGKTIAEATGEYARAVETLEWNGRHAEELSAPIPMGTNRMIVPEALGVVAAFTPWNYPAVLIARKLAPALAAGCPLILKGAEETPSAAVHIIEALRQAGIPDGVVNLVFGVPVIISRHLLSSPIVKILTFTGSTAVGKQLAKLAANNLQQCILELGGHSPVVVCEDADLTKAVPAISDYKFECAGQSCNAPSRILVARSLYEEFLSRMTEAALKIKVGPPDDPATEMGPMANARRIEAMQRLTKDAVDRGAKIETGGARLERPGFYWPPTILSGVPQGAKVLHEEPFGPILTVTPFDTIEEAIEKANATEYGLAAYFFTGDGDAKRELIEGLLAGAVSVNYLKGVSADALYGGVKQSGYGYEGGEQGFRSFQNLKLVNGLGSFG</sequence>
<organism evidence="4 5">
    <name type="scientific">Rhizobium loti</name>
    <name type="common">Mesorhizobium loti</name>
    <dbReference type="NCBI Taxonomy" id="381"/>
    <lineage>
        <taxon>Bacteria</taxon>
        <taxon>Pseudomonadati</taxon>
        <taxon>Pseudomonadota</taxon>
        <taxon>Alphaproteobacteria</taxon>
        <taxon>Hyphomicrobiales</taxon>
        <taxon>Phyllobacteriaceae</taxon>
        <taxon>Mesorhizobium</taxon>
    </lineage>
</organism>
<dbReference type="PANTHER" id="PTHR43353">
    <property type="entry name" value="SUCCINATE-SEMIALDEHYDE DEHYDROGENASE, MITOCHONDRIAL"/>
    <property type="match status" value="1"/>
</dbReference>
<dbReference type="InterPro" id="IPR016161">
    <property type="entry name" value="Ald_DH/histidinol_DH"/>
</dbReference>
<dbReference type="CDD" id="cd07103">
    <property type="entry name" value="ALDH_F5_SSADH_GabD"/>
    <property type="match status" value="1"/>
</dbReference>
<feature type="domain" description="Aldehyde dehydrogenase" evidence="3">
    <location>
        <begin position="15"/>
        <end position="470"/>
    </location>
</feature>
<dbReference type="PROSITE" id="PS00070">
    <property type="entry name" value="ALDEHYDE_DEHYDR_CYS"/>
    <property type="match status" value="1"/>
</dbReference>
<comment type="caution">
    <text evidence="4">The sequence shown here is derived from an EMBL/GenBank/DDBJ whole genome shotgun (WGS) entry which is preliminary data.</text>
</comment>
<evidence type="ECO:0000313" key="4">
    <source>
        <dbReference type="EMBL" id="KUM24095.1"/>
    </source>
</evidence>
<dbReference type="EMBL" id="LPWA01000143">
    <property type="protein sequence ID" value="KUM24095.1"/>
    <property type="molecule type" value="Genomic_DNA"/>
</dbReference>
<dbReference type="InterPro" id="IPR050740">
    <property type="entry name" value="Aldehyde_DH_Superfamily"/>
</dbReference>
<dbReference type="Gene3D" id="3.40.309.10">
    <property type="entry name" value="Aldehyde Dehydrogenase, Chain A, domain 2"/>
    <property type="match status" value="1"/>
</dbReference>
<accession>A0A117N235</accession>
<keyword evidence="2" id="KW-0560">Oxidoreductase</keyword>
<dbReference type="Pfam" id="PF00171">
    <property type="entry name" value="Aldedh"/>
    <property type="match status" value="1"/>
</dbReference>
<evidence type="ECO:0000313" key="5">
    <source>
        <dbReference type="Proteomes" id="UP000053176"/>
    </source>
</evidence>
<dbReference type="FunFam" id="3.40.309.10:FF:000009">
    <property type="entry name" value="Aldehyde dehydrogenase A"/>
    <property type="match status" value="1"/>
</dbReference>
<dbReference type="FunFam" id="3.40.605.10:FF:000007">
    <property type="entry name" value="NAD/NADP-dependent betaine aldehyde dehydrogenase"/>
    <property type="match status" value="1"/>
</dbReference>
<dbReference type="Proteomes" id="UP000053176">
    <property type="component" value="Unassembled WGS sequence"/>
</dbReference>
<dbReference type="GO" id="GO:0016620">
    <property type="term" value="F:oxidoreductase activity, acting on the aldehyde or oxo group of donors, NAD or NADP as acceptor"/>
    <property type="evidence" value="ECO:0007669"/>
    <property type="project" value="InterPro"/>
</dbReference>
<dbReference type="InterPro" id="IPR016160">
    <property type="entry name" value="Ald_DH_CS_CYS"/>
</dbReference>
<reference evidence="4 5" key="1">
    <citation type="submission" date="2015-12" db="EMBL/GenBank/DDBJ databases">
        <title>Draft genome sequence of Mesorhizobium sp. UFLA 01-765, a multitolerant efficient symbiont and plant-growth promoting strain isolated from Zn-mining soil using Leucaena leucocephala as a trap plant.</title>
        <authorList>
            <person name="Rangel W.M."/>
            <person name="Thijs S."/>
            <person name="Longatti S.M."/>
            <person name="Moreira F.M."/>
            <person name="Weyens N."/>
            <person name="Vangronsveld J."/>
            <person name="Van Hamme J.D."/>
            <person name="Bottos E.M."/>
            <person name="Rineau F."/>
        </authorList>
    </citation>
    <scope>NUCLEOTIDE SEQUENCE [LARGE SCALE GENOMIC DNA]</scope>
    <source>
        <strain evidence="4 5">UFLA 01-765</strain>
    </source>
</reference>
<dbReference type="InterPro" id="IPR016162">
    <property type="entry name" value="Ald_DH_N"/>
</dbReference>
<proteinExistence type="inferred from homology"/>
<dbReference type="InterPro" id="IPR016163">
    <property type="entry name" value="Ald_DH_C"/>
</dbReference>
<name>A0A117N235_RHILI</name>
<evidence type="ECO:0000256" key="1">
    <source>
        <dbReference type="ARBA" id="ARBA00009986"/>
    </source>
</evidence>
<protein>
    <submittedName>
        <fullName evidence="4">NAD-dependent succinate-semialdehyde dehydrogenase</fullName>
    </submittedName>
</protein>
<evidence type="ECO:0000259" key="3">
    <source>
        <dbReference type="Pfam" id="PF00171"/>
    </source>
</evidence>
<gene>
    <name evidence="4" type="ORF">AU467_31320</name>
</gene>